<dbReference type="PANTHER" id="PTHR13190">
    <property type="entry name" value="AUTOPHAGY-RELATED 2, ISOFORM A"/>
    <property type="match status" value="1"/>
</dbReference>
<dbReference type="GO" id="GO:0000422">
    <property type="term" value="P:autophagy of mitochondrion"/>
    <property type="evidence" value="ECO:0007669"/>
    <property type="project" value="TreeGrafter"/>
</dbReference>
<keyword evidence="5" id="KW-0813">Transport</keyword>
<dbReference type="GO" id="GO:0061709">
    <property type="term" value="P:reticulophagy"/>
    <property type="evidence" value="ECO:0007669"/>
    <property type="project" value="TreeGrafter"/>
</dbReference>
<keyword evidence="8" id="KW-0445">Lipid transport</keyword>
<evidence type="ECO:0000256" key="10">
    <source>
        <dbReference type="ARBA" id="ARBA00024479"/>
    </source>
</evidence>
<comment type="catalytic activity">
    <reaction evidence="11">
        <text>a 1,2-diacyl-sn-glycero-3-phosphoethanolamine(in) = a 1,2-diacyl-sn-glycero-3-phosphoethanolamine(out)</text>
        <dbReference type="Rhea" id="RHEA:38895"/>
        <dbReference type="ChEBI" id="CHEBI:64612"/>
    </reaction>
</comment>
<dbReference type="GO" id="GO:0061723">
    <property type="term" value="P:glycophagy"/>
    <property type="evidence" value="ECO:0007669"/>
    <property type="project" value="TreeGrafter"/>
</dbReference>
<evidence type="ECO:0000256" key="9">
    <source>
        <dbReference type="ARBA" id="ARBA00023136"/>
    </source>
</evidence>
<accession>A0AAV3QWL0</accession>
<dbReference type="PANTHER" id="PTHR13190:SF1">
    <property type="entry name" value="AUTOPHAGY-RELATED 2, ISOFORM A"/>
    <property type="match status" value="1"/>
</dbReference>
<dbReference type="GO" id="GO:0032266">
    <property type="term" value="F:phosphatidylinositol-3-phosphate binding"/>
    <property type="evidence" value="ECO:0007669"/>
    <property type="project" value="TreeGrafter"/>
</dbReference>
<comment type="similarity">
    <text evidence="3">Belongs to the ATG2 family.</text>
</comment>
<name>A0AAV3QWL0_LITER</name>
<evidence type="ECO:0000256" key="11">
    <source>
        <dbReference type="ARBA" id="ARBA00024615"/>
    </source>
</evidence>
<proteinExistence type="inferred from homology"/>
<evidence type="ECO:0000256" key="7">
    <source>
        <dbReference type="ARBA" id="ARBA00023006"/>
    </source>
</evidence>
<evidence type="ECO:0000256" key="5">
    <source>
        <dbReference type="ARBA" id="ARBA00022448"/>
    </source>
</evidence>
<dbReference type="GO" id="GO:0000045">
    <property type="term" value="P:autophagosome assembly"/>
    <property type="evidence" value="ECO:0007669"/>
    <property type="project" value="TreeGrafter"/>
</dbReference>
<dbReference type="InterPro" id="IPR026849">
    <property type="entry name" value="ATG2"/>
</dbReference>
<evidence type="ECO:0000256" key="3">
    <source>
        <dbReference type="ARBA" id="ARBA00009714"/>
    </source>
</evidence>
<dbReference type="GO" id="GO:0034727">
    <property type="term" value="P:piecemeal microautophagy of the nucleus"/>
    <property type="evidence" value="ECO:0007669"/>
    <property type="project" value="TreeGrafter"/>
</dbReference>
<feature type="region of interest" description="Disordered" evidence="12">
    <location>
        <begin position="115"/>
        <end position="134"/>
    </location>
</feature>
<keyword evidence="14" id="KW-1185">Reference proteome</keyword>
<comment type="catalytic activity">
    <reaction evidence="10">
        <text>a 1,2-diacyl-sn-glycero-3-phospho-L-serine(in) = a 1,2-diacyl-sn-glycero-3-phospho-L-serine(out)</text>
        <dbReference type="Rhea" id="RHEA:38663"/>
        <dbReference type="ChEBI" id="CHEBI:57262"/>
    </reaction>
</comment>
<comment type="caution">
    <text evidence="13">The sequence shown here is derived from an EMBL/GenBank/DDBJ whole genome shotgun (WGS) entry which is preliminary data.</text>
</comment>
<dbReference type="GO" id="GO:0006869">
    <property type="term" value="P:lipid transport"/>
    <property type="evidence" value="ECO:0007669"/>
    <property type="project" value="UniProtKB-KW"/>
</dbReference>
<evidence type="ECO:0000313" key="13">
    <source>
        <dbReference type="EMBL" id="GAA0167398.1"/>
    </source>
</evidence>
<dbReference type="GO" id="GO:0043495">
    <property type="term" value="F:protein-membrane adaptor activity"/>
    <property type="evidence" value="ECO:0007669"/>
    <property type="project" value="TreeGrafter"/>
</dbReference>
<dbReference type="Proteomes" id="UP001454036">
    <property type="component" value="Unassembled WGS sequence"/>
</dbReference>
<evidence type="ECO:0000256" key="12">
    <source>
        <dbReference type="SAM" id="MobiDB-lite"/>
    </source>
</evidence>
<dbReference type="GO" id="GO:0034045">
    <property type="term" value="C:phagophore assembly site membrane"/>
    <property type="evidence" value="ECO:0007669"/>
    <property type="project" value="UniProtKB-SubCell"/>
</dbReference>
<sequence length="1949" mass="214750">MFPWNIAKSAEAMLSRWAVKRVCKFVLKKKLGKFILGDIDLDQLDVQLTAGTLQLSHLALNVDYLNQKLGAKTALNVKEGSIGSLLVTMPWKEDGCRIEVDELELVLCLRGESDASDGNEACSSGRDGSRSEYLVSGKQDHDGEDCSVRNNMFDVHEGVKTVAKMVKWLLTSFHVKVRKLIVAFDPCTEEGKNEEYYRALVLRIAEVECGVRISDDNHSRDEVPVDNFLGFSYLTNFVTFEGAVLEFLQLNTDNQTPLPSTLETTIGRWISECCPLNSLTPIITGKNGGFSGNLKLSIPWKNGSLDVNRVDGDAHLDPLEVRFHPGTIKSFICLWDILKNIDKKSIVDDGSGSTYYSAASNCGSSTLFSSLPTYEGLPSDRNSLVEKELTSKTLLSESHLISDWVNRSQKKSFDEESDFGESVHQFFECFDGLRNSQSVMGNSGVWNWTCSVFSAITAATNLASGSLHIPSEQQHTETNFKATAAGISLWFSFIDETNLHHSCMNSNANSSVDYGDANFQEIVLVLQVSPKEVVFETTVKHIELSHHFSSKIELPHMNLMSHNDVIQSQVASMRKVRDGISSSLPPFCAFKSKPDVVDSAKTCSGNYRDDVIKVPLLETSSSCHCKVRVNSSSNDFLIGPTSFSLKLPDLVFWVDIDFISAVLDLFKEMGDFYDMISPMSAPADFKAATLGDESIPPCATSSLRKENLRGDISLSDARIIIYSATKKCPDYGSESSCLVVDIKKRTTLRHEKIKAPKARPVGFQEKYALASSCSLDVNFGDGIAYLITPALKIDLESESSSKHKTQFIAHKIVSVADGADLPVISMFWQEDHLTGPWIAKRAKVLASAENIRNKDGFNGKNSEFASVSKVNDIEDFDHRSRQEMTVSSKFVVYARLPPVRVSLDEFIYGKLCHLLHHLIHDLSHITSDLIVTAKEYAFNQQSVLVECDSLEISLTMEVAESVEGSIQCELPVSWESLRLKVWNFELFSVSNVGGIEDASFIMVSHRNGDLLGSITGAPGKEFILISCTDSAVGRGAGEGSNVLSPRHSGSDIVHFWDPENSLSSLSITVRCGTIAAIGGRLDWLEAFFSFLASYSKIEEEDDTKLEKDKESVPTGSAFVLNLVDIALSYEPYTSNPTNFECLGNEFFGDFGGSINQKVACLLAASSLNLSNEMSAGSLPANYRIRVQDIGLLLSVDSGFRRTQNYSVEHLRKSHYVKVAQEAHIEALLRTNCDNGCLWEVECSDSHIVVNTCHDTASGLMRLAAQVQQLFAPDMEESAVHLQNRWNIIQQTHETNENGALSGNCASSDSHFRTSNLDSSSNHVRGNLMDQICDDAFQLIGTYDSHADTPDSSFHLSLTDCYLDEPCSSDVSDPNDFIGGFPITSSKLIAGVGDSTSSMSQENIPQLIEEYFLSDLRPLSNLRTEAFQEVRMNRGDAGGGSNRWYESTVKVLDDHVTDSNKQNIYQVRVDHADSSNVINADGFDKIKGRILLKNMNVAWRMFGGSDWHDQKGLQHSSRDTQTCLELCLSGIEFKYDALPDGGINLSRLCLTIRDICLNDNSNDAAWKLVLGYYKSKKLPRRSSSKALNLELESIRPDPSIPLEEFRLRVSLLPMRLHLHQTQLDFLINFFGGNSASAHILQDTIQDLGGSGGLSTESINLGNHTIIQEALQPYFQKFDVSPVLIRVDYSPCHVDLAALRSGKYVELVNLVPWKGVELQLKRVQAVGIYGWNRVCETIIGEWLEDISQNQVHKLLKGLPPIRSLVAVGSGAAKLVTLPVRNYRKENRLVKGMQRGTIAFLRSISLEAIGLGVHLAAGAHEVLLQAEHILTTIPPSVPCLPQRGMNTILKSNQPNDARQGIWQAYESISDGISKSASALVQAPFKKYQRGGGVGSAIATAVQAAPAAALSPASATARAVHCALLGVRNSLDPEHKKESLDKYLGKNQASEFM</sequence>
<dbReference type="GO" id="GO:0061908">
    <property type="term" value="C:phagophore"/>
    <property type="evidence" value="ECO:0007669"/>
    <property type="project" value="TreeGrafter"/>
</dbReference>
<evidence type="ECO:0000256" key="6">
    <source>
        <dbReference type="ARBA" id="ARBA00022824"/>
    </source>
</evidence>
<gene>
    <name evidence="13" type="ORF">LIER_22343</name>
</gene>
<evidence type="ECO:0000313" key="14">
    <source>
        <dbReference type="Proteomes" id="UP001454036"/>
    </source>
</evidence>
<evidence type="ECO:0000256" key="1">
    <source>
        <dbReference type="ARBA" id="ARBA00004406"/>
    </source>
</evidence>
<evidence type="ECO:0000256" key="8">
    <source>
        <dbReference type="ARBA" id="ARBA00023055"/>
    </source>
</evidence>
<keyword evidence="9" id="KW-0472">Membrane</keyword>
<organism evidence="13 14">
    <name type="scientific">Lithospermum erythrorhizon</name>
    <name type="common">Purple gromwell</name>
    <name type="synonym">Lithospermum officinale var. erythrorhizon</name>
    <dbReference type="NCBI Taxonomy" id="34254"/>
    <lineage>
        <taxon>Eukaryota</taxon>
        <taxon>Viridiplantae</taxon>
        <taxon>Streptophyta</taxon>
        <taxon>Embryophyta</taxon>
        <taxon>Tracheophyta</taxon>
        <taxon>Spermatophyta</taxon>
        <taxon>Magnoliopsida</taxon>
        <taxon>eudicotyledons</taxon>
        <taxon>Gunneridae</taxon>
        <taxon>Pentapetalae</taxon>
        <taxon>asterids</taxon>
        <taxon>lamiids</taxon>
        <taxon>Boraginales</taxon>
        <taxon>Boraginaceae</taxon>
        <taxon>Boraginoideae</taxon>
        <taxon>Lithospermeae</taxon>
        <taxon>Lithospermum</taxon>
    </lineage>
</organism>
<reference evidence="13 14" key="1">
    <citation type="submission" date="2024-01" db="EMBL/GenBank/DDBJ databases">
        <title>The complete chloroplast genome sequence of Lithospermum erythrorhizon: insights into the phylogenetic relationship among Boraginaceae species and the maternal lineages of purple gromwells.</title>
        <authorList>
            <person name="Okada T."/>
            <person name="Watanabe K."/>
        </authorList>
    </citation>
    <scope>NUCLEOTIDE SEQUENCE [LARGE SCALE GENOMIC DNA]</scope>
</reference>
<keyword evidence="7" id="KW-0072">Autophagy</keyword>
<dbReference type="EMBL" id="BAABME010006079">
    <property type="protein sequence ID" value="GAA0167398.1"/>
    <property type="molecule type" value="Genomic_DNA"/>
</dbReference>
<evidence type="ECO:0000256" key="4">
    <source>
        <dbReference type="ARBA" id="ARBA00018070"/>
    </source>
</evidence>
<keyword evidence="6" id="KW-0256">Endoplasmic reticulum</keyword>
<comment type="subcellular location">
    <subcellularLocation>
        <location evidence="1">Endoplasmic reticulum membrane</location>
        <topology evidence="1">Peripheral membrane protein</topology>
    </subcellularLocation>
    <subcellularLocation>
        <location evidence="2">Preautophagosomal structure membrane</location>
        <topology evidence="2">Peripheral membrane protein</topology>
    </subcellularLocation>
</comment>
<protein>
    <recommendedName>
        <fullName evidence="4">Autophagy-related protein 2</fullName>
    </recommendedName>
</protein>
<evidence type="ECO:0000256" key="2">
    <source>
        <dbReference type="ARBA" id="ARBA00004623"/>
    </source>
</evidence>
<dbReference type="GO" id="GO:0005789">
    <property type="term" value="C:endoplasmic reticulum membrane"/>
    <property type="evidence" value="ECO:0007669"/>
    <property type="project" value="UniProtKB-SubCell"/>
</dbReference>
<dbReference type="Pfam" id="PF13329">
    <property type="entry name" value="ATG2_CAD"/>
    <property type="match status" value="2"/>
</dbReference>